<protein>
    <submittedName>
        <fullName evidence="4">Uncharacterized protein</fullName>
    </submittedName>
</protein>
<dbReference type="EMBL" id="JAWXYC010000003">
    <property type="protein sequence ID" value="MDX5951494.1"/>
    <property type="molecule type" value="Genomic_DNA"/>
</dbReference>
<accession>A0A0P0FBD4</accession>
<evidence type="ECO:0000313" key="4">
    <source>
        <dbReference type="EMBL" id="QCO10271.1"/>
    </source>
</evidence>
<keyword evidence="2" id="KW-0812">Transmembrane</keyword>
<feature type="transmembrane region" description="Helical" evidence="2">
    <location>
        <begin position="16"/>
        <end position="35"/>
    </location>
</feature>
<dbReference type="GeneID" id="56452923"/>
<geneLocation type="plasmid" evidence="4 5">
    <name>p1</name>
</geneLocation>
<reference evidence="4 5" key="1">
    <citation type="submission" date="2018-09" db="EMBL/GenBank/DDBJ databases">
        <title>Whole genome based analysis of evolution and adaptive divergence in Indian and Brazilian strains of Azospirillum brasilense.</title>
        <authorList>
            <person name="Singh C."/>
            <person name="Tripathi A.K."/>
        </authorList>
    </citation>
    <scope>NUCLEOTIDE SEQUENCE [LARGE SCALE GENOMIC DNA]</scope>
    <source>
        <strain evidence="4 5">MTCC4038</strain>
        <plasmid evidence="4 5">p1</plasmid>
    </source>
</reference>
<dbReference type="KEGG" id="abf:AMK58_15310"/>
<evidence type="ECO:0000256" key="1">
    <source>
        <dbReference type="SAM" id="MobiDB-lite"/>
    </source>
</evidence>
<name>A0A0P0FBD4_AZOBR</name>
<evidence type="ECO:0000313" key="6">
    <source>
        <dbReference type="Proteomes" id="UP001277471"/>
    </source>
</evidence>
<sequence>MPDPSSAADGGVLSNIYSQVAAGVGGSLVAWRLLVSFGRQDRAAKMEAEIRADLRQRLDKAMTDIASMAHERNQAVMVKLQLETELRLAKEHLNSARTERDEARTALVRVQQEVENLMATNQRLVEDAAVAEAEARGAPAGTKPTARQVPGERPWKS</sequence>
<dbReference type="RefSeq" id="WP_035683699.1">
    <property type="nucleotide sequence ID" value="NZ_CP012915.1"/>
</dbReference>
<reference evidence="3 6" key="2">
    <citation type="submission" date="2023-11" db="EMBL/GenBank/DDBJ databases">
        <title>MicrobeMod: A computational toolkit for identifying prokaryotic methylation and restriction-modification with nanopore sequencing.</title>
        <authorList>
            <person name="Crits-Christoph A."/>
            <person name="Kang S.C."/>
            <person name="Lee H."/>
            <person name="Ostrov N."/>
        </authorList>
    </citation>
    <scope>NUCLEOTIDE SEQUENCE [LARGE SCALE GENOMIC DNA]</scope>
    <source>
        <strain evidence="3 6">ATCC 29145</strain>
    </source>
</reference>
<keyword evidence="2" id="KW-1133">Transmembrane helix</keyword>
<gene>
    <name evidence="4" type="ORF">D3868_14205</name>
    <name evidence="3" type="ORF">SIM66_09850</name>
</gene>
<dbReference type="Proteomes" id="UP001277471">
    <property type="component" value="Unassembled WGS sequence"/>
</dbReference>
<evidence type="ECO:0000256" key="2">
    <source>
        <dbReference type="SAM" id="Phobius"/>
    </source>
</evidence>
<dbReference type="EMBL" id="CP032340">
    <property type="protein sequence ID" value="QCO10271.1"/>
    <property type="molecule type" value="Genomic_DNA"/>
</dbReference>
<evidence type="ECO:0000313" key="3">
    <source>
        <dbReference type="EMBL" id="MDX5951494.1"/>
    </source>
</evidence>
<feature type="region of interest" description="Disordered" evidence="1">
    <location>
        <begin position="132"/>
        <end position="157"/>
    </location>
</feature>
<evidence type="ECO:0000313" key="5">
    <source>
        <dbReference type="Proteomes" id="UP000298774"/>
    </source>
</evidence>
<keyword evidence="4" id="KW-0614">Plasmid</keyword>
<keyword evidence="6" id="KW-1185">Reference proteome</keyword>
<organism evidence="4 5">
    <name type="scientific">Azospirillum brasilense</name>
    <dbReference type="NCBI Taxonomy" id="192"/>
    <lineage>
        <taxon>Bacteria</taxon>
        <taxon>Pseudomonadati</taxon>
        <taxon>Pseudomonadota</taxon>
        <taxon>Alphaproteobacteria</taxon>
        <taxon>Rhodospirillales</taxon>
        <taxon>Azospirillaceae</taxon>
        <taxon>Azospirillum</taxon>
    </lineage>
</organism>
<dbReference type="Proteomes" id="UP000298774">
    <property type="component" value="Plasmid p1"/>
</dbReference>
<dbReference type="AlphaFoldDB" id="A0A0P0FBD4"/>
<keyword evidence="2" id="KW-0472">Membrane</keyword>
<proteinExistence type="predicted"/>